<dbReference type="InterPro" id="IPR056604">
    <property type="entry name" value="GBF1-like_TPR"/>
</dbReference>
<dbReference type="PROSITE" id="PS50190">
    <property type="entry name" value="SEC7"/>
    <property type="match status" value="1"/>
</dbReference>
<dbReference type="SMART" id="SM00222">
    <property type="entry name" value="Sec7"/>
    <property type="match status" value="1"/>
</dbReference>
<dbReference type="EMBL" id="RSCD01000036">
    <property type="protein sequence ID" value="RSH80141.1"/>
    <property type="molecule type" value="Genomic_DNA"/>
</dbReference>
<feature type="region of interest" description="Disordered" evidence="1">
    <location>
        <begin position="478"/>
        <end position="517"/>
    </location>
</feature>
<dbReference type="GO" id="GO:0016192">
    <property type="term" value="P:vesicle-mediated transport"/>
    <property type="evidence" value="ECO:0007669"/>
    <property type="project" value="UniProtKB-ARBA"/>
</dbReference>
<dbReference type="SUPFAM" id="SSF48425">
    <property type="entry name" value="Sec7 domain"/>
    <property type="match status" value="1"/>
</dbReference>
<feature type="compositionally biased region" description="Basic and acidic residues" evidence="1">
    <location>
        <begin position="274"/>
        <end position="305"/>
    </location>
</feature>
<evidence type="ECO:0000259" key="2">
    <source>
        <dbReference type="PROSITE" id="PS50190"/>
    </source>
</evidence>
<feature type="compositionally biased region" description="Basic and acidic residues" evidence="1">
    <location>
        <begin position="1578"/>
        <end position="1588"/>
    </location>
</feature>
<dbReference type="InterPro" id="IPR016024">
    <property type="entry name" value="ARM-type_fold"/>
</dbReference>
<dbReference type="Gene3D" id="1.10.220.20">
    <property type="match status" value="1"/>
</dbReference>
<dbReference type="STRING" id="1890683.A0A427XML1"/>
<feature type="compositionally biased region" description="Polar residues" evidence="1">
    <location>
        <begin position="485"/>
        <end position="494"/>
    </location>
</feature>
<feature type="compositionally biased region" description="Low complexity" evidence="1">
    <location>
        <begin position="495"/>
        <end position="509"/>
    </location>
</feature>
<evidence type="ECO:0000313" key="3">
    <source>
        <dbReference type="EMBL" id="RSH80141.1"/>
    </source>
</evidence>
<feature type="domain" description="SEC7" evidence="2">
    <location>
        <begin position="624"/>
        <end position="820"/>
    </location>
</feature>
<dbReference type="Pfam" id="PF12783">
    <property type="entry name" value="Sec7-like_HUS"/>
    <property type="match status" value="1"/>
</dbReference>
<reference evidence="3 4" key="1">
    <citation type="submission" date="2018-11" db="EMBL/GenBank/DDBJ databases">
        <title>Genome sequence of Saitozyma podzolica DSM 27192.</title>
        <authorList>
            <person name="Aliyu H."/>
            <person name="Gorte O."/>
            <person name="Ochsenreither K."/>
        </authorList>
    </citation>
    <scope>NUCLEOTIDE SEQUENCE [LARGE SCALE GENOMIC DNA]</scope>
    <source>
        <strain evidence="3 4">DSM 27192</strain>
    </source>
</reference>
<feature type="region of interest" description="Disordered" evidence="1">
    <location>
        <begin position="1555"/>
        <end position="1588"/>
    </location>
</feature>
<dbReference type="InterPro" id="IPR023394">
    <property type="entry name" value="Sec7_C_sf"/>
</dbReference>
<proteinExistence type="predicted"/>
<accession>A0A427XML1</accession>
<comment type="caution">
    <text evidence="3">The sequence shown here is derived from an EMBL/GenBank/DDBJ whole genome shotgun (WGS) entry which is preliminary data.</text>
</comment>
<dbReference type="SUPFAM" id="SSF48371">
    <property type="entry name" value="ARM repeat"/>
    <property type="match status" value="1"/>
</dbReference>
<feature type="compositionally biased region" description="Low complexity" evidence="1">
    <location>
        <begin position="1511"/>
        <end position="1521"/>
    </location>
</feature>
<organism evidence="3 4">
    <name type="scientific">Saitozyma podzolica</name>
    <dbReference type="NCBI Taxonomy" id="1890683"/>
    <lineage>
        <taxon>Eukaryota</taxon>
        <taxon>Fungi</taxon>
        <taxon>Dikarya</taxon>
        <taxon>Basidiomycota</taxon>
        <taxon>Agaricomycotina</taxon>
        <taxon>Tremellomycetes</taxon>
        <taxon>Tremellales</taxon>
        <taxon>Trimorphomycetaceae</taxon>
        <taxon>Saitozyma</taxon>
    </lineage>
</organism>
<dbReference type="OrthoDB" id="10258608at2759"/>
<dbReference type="GO" id="GO:0032012">
    <property type="term" value="P:regulation of ARF protein signal transduction"/>
    <property type="evidence" value="ECO:0007669"/>
    <property type="project" value="InterPro"/>
</dbReference>
<dbReference type="PANTHER" id="PTHR10663">
    <property type="entry name" value="GUANYL-NUCLEOTIDE EXCHANGE FACTOR"/>
    <property type="match status" value="1"/>
</dbReference>
<dbReference type="Proteomes" id="UP000279259">
    <property type="component" value="Unassembled WGS sequence"/>
</dbReference>
<dbReference type="GO" id="GO:0005085">
    <property type="term" value="F:guanyl-nucleotide exchange factor activity"/>
    <property type="evidence" value="ECO:0007669"/>
    <property type="project" value="InterPro"/>
</dbReference>
<dbReference type="InterPro" id="IPR000904">
    <property type="entry name" value="Sec7_dom"/>
</dbReference>
<dbReference type="Pfam" id="PF23325">
    <property type="entry name" value="TPR_28"/>
    <property type="match status" value="1"/>
</dbReference>
<evidence type="ECO:0000313" key="4">
    <source>
        <dbReference type="Proteomes" id="UP000279259"/>
    </source>
</evidence>
<sequence length="1588" mass="172436">MSAPTDLPPTTLLLQEVQTVTSAMRRNQRWASSSSAGFTTSQAPLPPYLHAARVRKKHGLASGKRGRTSLDGGADEGDLMGGFIELRRSLGETKDITALSPLDLAQPFLALIRSQLTSGPITSLALTSLHALILSVLPIYLTPPPTSVGPSTPLQVALAHITSALSQCRFPSSSPQQDELVLLRLLRVIEALATPLPYPNQYPSASGTASMLEQMGDESVCELLEVGLGMLARARLSEGLRNTAQSCVQVIVRACFTRLKHQTPEGVEKLLKAGREAEVEREEKERNAKAKDKLETPEEPEKRGIVADTGTDANVHGPALNGLPSEGTRASLSEDIDDTPPPFTPYGLPTILELLRVLIALLNPSDQAHTDSMRLAALAILNTALEVGGSSLGDWPELCEGVRDEGCRYLFQLTRSDSPLLLAQSLRTTSTLFSTMLPHLKLQLELFLSYLIDRLTPPTPSPLPLHLLNAASRPASPAASVGESAANTDNQPSGAATPADVATPAASTPRPISLLPPVPGETKELMLETLTQIALRPSFMVDLWTNFDCSTESEDLFERLVGFLTRGVYPLGPPKPDGSSNLFDGLDAAQLLSLEILLSFISAMNDRLEDGSDDWPSSAPSSEELVGRKGRKGILLTGAAMFNAKPKNGIAFLEKQGLIAPSADDEGTDDEKRQKAIARFLRSSTRLDKKLLGEYISRPDQVELLKAFIGLFDFKGKSIADAMRELLETFRLPGEAQPIARITETFAAHFFSFAPPEIASQDAVYVLAYSVIMLNTDLHNPQNRKRMTIDDYKRNLRGVNDGKDFNPEYLASIHESIKKREIILPEEHVGQPGFDYAWKSLMQRSRTAGAMIVCNADVFDESMFRLSWRPLISSIAYAFTMSAQDEHVIQKAITGFRQCATLAGHFHLPEVFDTIVLSLASATGLLEDDERYETATFPVVEKENQSVTVSPLAIRFGQSYRSQLATVVLFTIAKGHGGAIREGWLQLFEMFQTLFLHSLLPSPMLQMEDFLAGTTTIPMKSAQPTLAPERRPEGGLLSTLSSYLLSPYGSSNDALVIETSDEDVENTLVAVDCLSSCKLEEFYAEILTLELDALLPALRAIRHLAESRTTAKLQVRTERSETGSPRQIRFEGQLPYDPACVFHLELMVSLATRGKEHIAETWPVIFEYISALLGSAQSYSVLLIERAVVGLLRLCLLVSETPSLRDQLYLALDVLRSLPSSALNAVSEQLMAGVARILEKDSTVVKSQTEWGLIIALFRATVAHPEASKVTLEIVQKMASGEGPGLTADNFGGVVALLDEFATAAGAAAAGRVQGRRAPPQTALGPAVERGLTALDSLYELRNAIPQLIESATTSSNHDAWNAFWLPPLLVLSKQCVNGCRDIRQRAISYLQRLLLSPQLLSGDQSTLPMIFDRVLFPVMDELLKPQVYERDPQGMAETRLKAATILCKIFLQYVVRLVESDAVVGLFVRVLDKLERFMRGEKDMLNEAGESLKNVILVMHSSGLLLPPAATGTATGGAAAEDTRSEEQKNLWASTAGRIERILPGFLAEALPAGPSGAGGVAGDKPAATGPATPKASLDKERKVPGS</sequence>
<dbReference type="CDD" id="cd00171">
    <property type="entry name" value="Sec7"/>
    <property type="match status" value="1"/>
</dbReference>
<dbReference type="Pfam" id="PF01369">
    <property type="entry name" value="Sec7"/>
    <property type="match status" value="1"/>
</dbReference>
<feature type="region of interest" description="Disordered" evidence="1">
    <location>
        <begin position="274"/>
        <end position="329"/>
    </location>
</feature>
<dbReference type="InterPro" id="IPR035999">
    <property type="entry name" value="Sec7_dom_sf"/>
</dbReference>
<keyword evidence="4" id="KW-1185">Reference proteome</keyword>
<feature type="compositionally biased region" description="Low complexity" evidence="1">
    <location>
        <begin position="1564"/>
        <end position="1577"/>
    </location>
</feature>
<dbReference type="InterPro" id="IPR032691">
    <property type="entry name" value="Mon2/Sec7/BIG1-like_HUS"/>
</dbReference>
<gene>
    <name evidence="3" type="primary">GEA2</name>
    <name evidence="3" type="ORF">EHS25_007246</name>
</gene>
<protein>
    <submittedName>
        <fullName evidence="3">GDP/GTP exchange factor for ARF</fullName>
    </submittedName>
</protein>
<feature type="region of interest" description="Disordered" evidence="1">
    <location>
        <begin position="1511"/>
        <end position="1530"/>
    </location>
</feature>
<dbReference type="GO" id="GO:0005794">
    <property type="term" value="C:Golgi apparatus"/>
    <property type="evidence" value="ECO:0007669"/>
    <property type="project" value="UniProtKB-ARBA"/>
</dbReference>
<evidence type="ECO:0000256" key="1">
    <source>
        <dbReference type="SAM" id="MobiDB-lite"/>
    </source>
</evidence>
<dbReference type="PANTHER" id="PTHR10663:SF388">
    <property type="entry name" value="GOLGI-SPECIFIC BREFELDIN A-RESISTANCE GUANINE NUCLEOTIDE EXCHANGE FACTOR 1"/>
    <property type="match status" value="1"/>
</dbReference>
<dbReference type="Gene3D" id="1.10.1000.11">
    <property type="entry name" value="Arf Nucleotide-binding Site Opener,domain 2"/>
    <property type="match status" value="1"/>
</dbReference>
<name>A0A427XML1_9TREE</name>